<name>A0A2S7STQ0_9BACT</name>
<dbReference type="PROSITE" id="PS50943">
    <property type="entry name" value="HTH_CROC1"/>
    <property type="match status" value="1"/>
</dbReference>
<dbReference type="AlphaFoldDB" id="A0A2S7STQ0"/>
<evidence type="ECO:0000313" key="3">
    <source>
        <dbReference type="EMBL" id="PQJ10108.1"/>
    </source>
</evidence>
<dbReference type="PANTHER" id="PTHR46797:SF1">
    <property type="entry name" value="METHYLPHOSPHONATE SYNTHASE"/>
    <property type="match status" value="1"/>
</dbReference>
<keyword evidence="4" id="KW-1185">Reference proteome</keyword>
<dbReference type="InterPro" id="IPR050807">
    <property type="entry name" value="TransReg_Diox_bact_type"/>
</dbReference>
<dbReference type="SMART" id="SM00530">
    <property type="entry name" value="HTH_XRE"/>
    <property type="match status" value="1"/>
</dbReference>
<dbReference type="InterPro" id="IPR001387">
    <property type="entry name" value="Cro/C1-type_HTH"/>
</dbReference>
<dbReference type="Pfam" id="PF01381">
    <property type="entry name" value="HTH_3"/>
    <property type="match status" value="1"/>
</dbReference>
<dbReference type="GO" id="GO:0003677">
    <property type="term" value="F:DNA binding"/>
    <property type="evidence" value="ECO:0007669"/>
    <property type="project" value="UniProtKB-KW"/>
</dbReference>
<feature type="domain" description="HTH cro/C1-type" evidence="2">
    <location>
        <begin position="19"/>
        <end position="73"/>
    </location>
</feature>
<dbReference type="RefSeq" id="WP_105040117.1">
    <property type="nucleotide sequence ID" value="NZ_PPSL01000004.1"/>
</dbReference>
<dbReference type="SUPFAM" id="SSF47413">
    <property type="entry name" value="lambda repressor-like DNA-binding domains"/>
    <property type="match status" value="1"/>
</dbReference>
<dbReference type="Gene3D" id="1.10.260.40">
    <property type="entry name" value="lambda repressor-like DNA-binding domains"/>
    <property type="match status" value="1"/>
</dbReference>
<gene>
    <name evidence="3" type="ORF">CJD36_015540</name>
</gene>
<dbReference type="OrthoDB" id="2902336at2"/>
<dbReference type="InterPro" id="IPR010982">
    <property type="entry name" value="Lambda_DNA-bd_dom_sf"/>
</dbReference>
<keyword evidence="1" id="KW-0238">DNA-binding</keyword>
<proteinExistence type="predicted"/>
<protein>
    <submittedName>
        <fullName evidence="3">XRE family transcriptional regulator</fullName>
    </submittedName>
</protein>
<dbReference type="GO" id="GO:0005829">
    <property type="term" value="C:cytosol"/>
    <property type="evidence" value="ECO:0007669"/>
    <property type="project" value="TreeGrafter"/>
</dbReference>
<accession>A0A2S7STQ0</accession>
<sequence length="76" mass="8721">MNKRVKEDEIYLKQLGQRIKTIRKEKGIKQVDLGYICDLDKSNMNRIEAGNTNPSVLLLRKISSELGISLSELLNF</sequence>
<dbReference type="Proteomes" id="UP000239872">
    <property type="component" value="Unassembled WGS sequence"/>
</dbReference>
<organism evidence="3 4">
    <name type="scientific">Flavipsychrobacter stenotrophus</name>
    <dbReference type="NCBI Taxonomy" id="2077091"/>
    <lineage>
        <taxon>Bacteria</taxon>
        <taxon>Pseudomonadati</taxon>
        <taxon>Bacteroidota</taxon>
        <taxon>Chitinophagia</taxon>
        <taxon>Chitinophagales</taxon>
        <taxon>Chitinophagaceae</taxon>
        <taxon>Flavipsychrobacter</taxon>
    </lineage>
</organism>
<comment type="caution">
    <text evidence="3">The sequence shown here is derived from an EMBL/GenBank/DDBJ whole genome shotgun (WGS) entry which is preliminary data.</text>
</comment>
<dbReference type="GO" id="GO:0003700">
    <property type="term" value="F:DNA-binding transcription factor activity"/>
    <property type="evidence" value="ECO:0007669"/>
    <property type="project" value="TreeGrafter"/>
</dbReference>
<evidence type="ECO:0000256" key="1">
    <source>
        <dbReference type="ARBA" id="ARBA00023125"/>
    </source>
</evidence>
<dbReference type="CDD" id="cd00093">
    <property type="entry name" value="HTH_XRE"/>
    <property type="match status" value="1"/>
</dbReference>
<evidence type="ECO:0000313" key="4">
    <source>
        <dbReference type="Proteomes" id="UP000239872"/>
    </source>
</evidence>
<dbReference type="EMBL" id="PPSL01000004">
    <property type="protein sequence ID" value="PQJ10108.1"/>
    <property type="molecule type" value="Genomic_DNA"/>
</dbReference>
<evidence type="ECO:0000259" key="2">
    <source>
        <dbReference type="PROSITE" id="PS50943"/>
    </source>
</evidence>
<reference evidence="3 4" key="1">
    <citation type="submission" date="2018-01" db="EMBL/GenBank/DDBJ databases">
        <title>A novel member of the phylum Bacteroidetes isolated from glacier ice.</title>
        <authorList>
            <person name="Liu Q."/>
            <person name="Xin Y.-H."/>
        </authorList>
    </citation>
    <scope>NUCLEOTIDE SEQUENCE [LARGE SCALE GENOMIC DNA]</scope>
    <source>
        <strain evidence="3 4">RB1R16</strain>
    </source>
</reference>
<dbReference type="PANTHER" id="PTHR46797">
    <property type="entry name" value="HTH-TYPE TRANSCRIPTIONAL REGULATOR"/>
    <property type="match status" value="1"/>
</dbReference>